<dbReference type="Gene3D" id="2.60.120.200">
    <property type="match status" value="1"/>
</dbReference>
<feature type="domain" description="LamG-like jellyroll fold" evidence="4">
    <location>
        <begin position="101"/>
        <end position="246"/>
    </location>
</feature>
<evidence type="ECO:0000313" key="5">
    <source>
        <dbReference type="EMBL" id="AQQ70976.1"/>
    </source>
</evidence>
<dbReference type="Pfam" id="PF13385">
    <property type="entry name" value="Laminin_G_3"/>
    <property type="match status" value="1"/>
</dbReference>
<gene>
    <name evidence="5" type="ORF">SMSP2_01340</name>
</gene>
<dbReference type="KEGG" id="pbas:SMSP2_01340"/>
<dbReference type="SUPFAM" id="SSF49899">
    <property type="entry name" value="Concanavalin A-like lectins/glucanases"/>
    <property type="match status" value="1"/>
</dbReference>
<dbReference type="SUPFAM" id="SSF50939">
    <property type="entry name" value="Sialidases"/>
    <property type="match status" value="1"/>
</dbReference>
<evidence type="ECO:0000256" key="1">
    <source>
        <dbReference type="ARBA" id="ARBA00022729"/>
    </source>
</evidence>
<feature type="signal peptide" evidence="3">
    <location>
        <begin position="1"/>
        <end position="21"/>
    </location>
</feature>
<dbReference type="OrthoDB" id="9021327at2"/>
<dbReference type="STRING" id="1851148.SMSP2_01340"/>
<dbReference type="InterPro" id="IPR013320">
    <property type="entry name" value="ConA-like_dom_sf"/>
</dbReference>
<protein>
    <recommendedName>
        <fullName evidence="4">LamG-like jellyroll fold domain-containing protein</fullName>
    </recommendedName>
</protein>
<dbReference type="AlphaFoldDB" id="A0A1Q2ME48"/>
<dbReference type="CDD" id="cd15482">
    <property type="entry name" value="Sialidase_non-viral"/>
    <property type="match status" value="1"/>
</dbReference>
<accession>A0A1Q2ME48</accession>
<organism evidence="5 6">
    <name type="scientific">Limihaloglobus sulfuriphilus</name>
    <dbReference type="NCBI Taxonomy" id="1851148"/>
    <lineage>
        <taxon>Bacteria</taxon>
        <taxon>Pseudomonadati</taxon>
        <taxon>Planctomycetota</taxon>
        <taxon>Phycisphaerae</taxon>
        <taxon>Sedimentisphaerales</taxon>
        <taxon>Sedimentisphaeraceae</taxon>
        <taxon>Limihaloglobus</taxon>
    </lineage>
</organism>
<dbReference type="SMART" id="SM00560">
    <property type="entry name" value="LamGL"/>
    <property type="match status" value="1"/>
</dbReference>
<dbReference type="EMBL" id="CP019646">
    <property type="protein sequence ID" value="AQQ70976.1"/>
    <property type="molecule type" value="Genomic_DNA"/>
</dbReference>
<dbReference type="InterPro" id="IPR006558">
    <property type="entry name" value="LamG-like"/>
</dbReference>
<evidence type="ECO:0000256" key="3">
    <source>
        <dbReference type="SAM" id="SignalP"/>
    </source>
</evidence>
<proteinExistence type="predicted"/>
<feature type="chain" id="PRO_5013360901" description="LamG-like jellyroll fold domain-containing protein" evidence="3">
    <location>
        <begin position="22"/>
        <end position="673"/>
    </location>
</feature>
<name>A0A1Q2ME48_9BACT</name>
<dbReference type="InterPro" id="IPR036278">
    <property type="entry name" value="Sialidase_sf"/>
</dbReference>
<evidence type="ECO:0000313" key="6">
    <source>
        <dbReference type="Proteomes" id="UP000188181"/>
    </source>
</evidence>
<dbReference type="RefSeq" id="WP_146683200.1">
    <property type="nucleotide sequence ID" value="NZ_CP019646.1"/>
</dbReference>
<evidence type="ECO:0000256" key="2">
    <source>
        <dbReference type="ARBA" id="ARBA00023157"/>
    </source>
</evidence>
<dbReference type="Gene3D" id="2.120.10.10">
    <property type="match status" value="1"/>
</dbReference>
<dbReference type="Proteomes" id="UP000188181">
    <property type="component" value="Chromosome"/>
</dbReference>
<sequence>MLERIGVIFLLQLCFAGSSSAGVSYESLILRDDPVLWWRFDYQRSVDGSVAYDEISNYNSYYDGNTSIVTGGIDGGCGWFNGNLAGVELGSELRSRLDASKAITVEAWLRCADLPASGARPIFATRINAAYAGMEVIIVNAGGSCRIQVGARSTLSDSYQTAYAPFDSLGQWNHLVCVSDFANGKVIIYLNGQEVTETSVQFGSRLYEVGAAVTQTDQIARDCSLNNFYRGWLDEVAVYNRALNSFEVLEHYRAAIAEEPACLWVSQAFSASTYKDVFYGSPSLAILPDGTMIASHDYFGDGVALWDPTERWRTAISKSVDGGNNWVELAVVNRIYWASLFEHNGDIYLLGVNKPSGSIVISKSSDEGLTWSLAYNNNTGLLFSGGFDQTPPNYTTGSATILKHNGRVYRSFEDRVYNSQTIGQFKALVVSADLNSDLLNSSNWTMSNKVEYNLADTPPEWGATLPCWLEGSMTVDTDGQLWLVERFNSYPTTDKAALLKLSSDGTVLEWDVNAPDAGFIDMPGGMHMFTTRYDSQIGLHLALVNNNTDSSGDKPQQRNTLSLVSSENLIHWRHIATILQDDSLLSWEDSVALAGFQYVEWLFDGDDIVFVSRTAYDGAMSYHDSNRITFHRIENYQRLFTNCGNWGYDPMDFNFDCIVNLKDFFEFDSHWLN</sequence>
<keyword evidence="6" id="KW-1185">Reference proteome</keyword>
<keyword evidence="1 3" id="KW-0732">Signal</keyword>
<keyword evidence="2" id="KW-1015">Disulfide bond</keyword>
<evidence type="ECO:0000259" key="4">
    <source>
        <dbReference type="SMART" id="SM00560"/>
    </source>
</evidence>
<reference evidence="6" key="1">
    <citation type="submission" date="2017-02" db="EMBL/GenBank/DDBJ databases">
        <title>Comparative genomics and description of representatives of a novel lineage of planctomycetes thriving in anoxic sediments.</title>
        <authorList>
            <person name="Spring S."/>
            <person name="Bunk B."/>
            <person name="Sproer C."/>
        </authorList>
    </citation>
    <scope>NUCLEOTIDE SEQUENCE [LARGE SCALE GENOMIC DNA]</scope>
    <source>
        <strain evidence="6">SM-Chi-D1</strain>
    </source>
</reference>